<dbReference type="InterPro" id="IPR013878">
    <property type="entry name" value="Mo25"/>
</dbReference>
<dbReference type="STRING" id="1097556.R4XED2"/>
<evidence type="ECO:0000256" key="1">
    <source>
        <dbReference type="ARBA" id="ARBA00011012"/>
    </source>
</evidence>
<dbReference type="InterPro" id="IPR016024">
    <property type="entry name" value="ARM-type_fold"/>
</dbReference>
<proteinExistence type="inferred from homology"/>
<dbReference type="GO" id="GO:0043539">
    <property type="term" value="F:protein serine/threonine kinase activator activity"/>
    <property type="evidence" value="ECO:0007669"/>
    <property type="project" value="TreeGrafter"/>
</dbReference>
<dbReference type="GO" id="GO:0035556">
    <property type="term" value="P:intracellular signal transduction"/>
    <property type="evidence" value="ECO:0007669"/>
    <property type="project" value="TreeGrafter"/>
</dbReference>
<name>R4XED2_TAPDE</name>
<dbReference type="PANTHER" id="PTHR10182">
    <property type="entry name" value="CALCIUM-BINDING PROTEIN 39-RELATED"/>
    <property type="match status" value="1"/>
</dbReference>
<dbReference type="Pfam" id="PF08569">
    <property type="entry name" value="Mo25"/>
    <property type="match status" value="1"/>
</dbReference>
<accession>R4XED2</accession>
<dbReference type="PANTHER" id="PTHR10182:SF3">
    <property type="entry name" value="PROTEIN MO25"/>
    <property type="match status" value="1"/>
</dbReference>
<dbReference type="VEuPathDB" id="FungiDB:TAPDE_002963"/>
<dbReference type="OrthoDB" id="609103at2759"/>
<reference evidence="2 3" key="1">
    <citation type="journal article" date="2013" name="MBio">
        <title>Genome sequencing of the plant pathogen Taphrina deformans, the causal agent of peach leaf curl.</title>
        <authorList>
            <person name="Cisse O.H."/>
            <person name="Almeida J.M.G.C.F."/>
            <person name="Fonseca A."/>
            <person name="Kumar A.A."/>
            <person name="Salojaervi J."/>
            <person name="Overmyer K."/>
            <person name="Hauser P.M."/>
            <person name="Pagni M."/>
        </authorList>
    </citation>
    <scope>NUCLEOTIDE SEQUENCE [LARGE SCALE GENOMIC DNA]</scope>
    <source>
        <strain evidence="3">PYCC 5710 / ATCC 11124 / CBS 356.35 / IMI 108563 / JCM 9778 / NBRC 8474</strain>
    </source>
</reference>
<dbReference type="Gene3D" id="1.25.10.10">
    <property type="entry name" value="Leucine-rich Repeat Variant"/>
    <property type="match status" value="1"/>
</dbReference>
<dbReference type="SUPFAM" id="SSF48371">
    <property type="entry name" value="ARM repeat"/>
    <property type="match status" value="1"/>
</dbReference>
<dbReference type="AlphaFoldDB" id="R4XED2"/>
<keyword evidence="3" id="KW-1185">Reference proteome</keyword>
<protein>
    <submittedName>
        <fullName evidence="2">Mo25-like protein</fullName>
    </submittedName>
</protein>
<dbReference type="eggNOG" id="KOG1566">
    <property type="taxonomic scope" value="Eukaryota"/>
</dbReference>
<comment type="similarity">
    <text evidence="1">Belongs to the Mo25 family.</text>
</comment>
<evidence type="ECO:0000313" key="2">
    <source>
        <dbReference type="EMBL" id="CCG82831.1"/>
    </source>
</evidence>
<sequence length="257" mass="30558">MARIEFEARKDVVSLFNGLLRRQIADRHTTVEHLVAHEGTIIRLSRNYTTQEIALQCGQILRECIKHERLAKILMTAHESGPDHRQNEEIWNYFTYIETSTFDIASDAFSTFKLLLTLHKAQAAEFLQSNYDRFFEEYTKLLMSSNYVWKRQSLKLLGEILLDRINYNVMSVYIQSTENLKLMMTLLRDRSAHIQFEAFHVFKVFVANPHKEQGVRDILYRNKDRLVSYLEDFHNDRKDDEQFADEKRFIITQIKEL</sequence>
<dbReference type="Proteomes" id="UP000013776">
    <property type="component" value="Unassembled WGS sequence"/>
</dbReference>
<dbReference type="InterPro" id="IPR011989">
    <property type="entry name" value="ARM-like"/>
</dbReference>
<comment type="caution">
    <text evidence="2">The sequence shown here is derived from an EMBL/GenBank/DDBJ whole genome shotgun (WGS) entry which is preliminary data.</text>
</comment>
<evidence type="ECO:0000313" key="3">
    <source>
        <dbReference type="Proteomes" id="UP000013776"/>
    </source>
</evidence>
<dbReference type="EMBL" id="CAHR02000104">
    <property type="protein sequence ID" value="CCG82831.1"/>
    <property type="molecule type" value="Genomic_DNA"/>
</dbReference>
<gene>
    <name evidence="2" type="ORF">TAPDE_002963</name>
</gene>
<organism evidence="2 3">
    <name type="scientific">Taphrina deformans (strain PYCC 5710 / ATCC 11124 / CBS 356.35 / IMI 108563 / JCM 9778 / NBRC 8474)</name>
    <name type="common">Peach leaf curl fungus</name>
    <name type="synonym">Lalaria deformans</name>
    <dbReference type="NCBI Taxonomy" id="1097556"/>
    <lineage>
        <taxon>Eukaryota</taxon>
        <taxon>Fungi</taxon>
        <taxon>Dikarya</taxon>
        <taxon>Ascomycota</taxon>
        <taxon>Taphrinomycotina</taxon>
        <taxon>Taphrinomycetes</taxon>
        <taxon>Taphrinales</taxon>
        <taxon>Taphrinaceae</taxon>
        <taxon>Taphrina</taxon>
    </lineage>
</organism>